<comment type="caution">
    <text evidence="1">The sequence shown here is derived from an EMBL/GenBank/DDBJ whole genome shotgun (WGS) entry which is preliminary data.</text>
</comment>
<keyword evidence="2" id="KW-1185">Reference proteome</keyword>
<evidence type="ECO:0000313" key="1">
    <source>
        <dbReference type="EMBL" id="GIY37378.1"/>
    </source>
</evidence>
<dbReference type="EMBL" id="BPLR01010165">
    <property type="protein sequence ID" value="GIY37378.1"/>
    <property type="molecule type" value="Genomic_DNA"/>
</dbReference>
<reference evidence="1 2" key="1">
    <citation type="submission" date="2021-06" db="EMBL/GenBank/DDBJ databases">
        <title>Caerostris extrusa draft genome.</title>
        <authorList>
            <person name="Kono N."/>
            <person name="Arakawa K."/>
        </authorList>
    </citation>
    <scope>NUCLEOTIDE SEQUENCE [LARGE SCALE GENOMIC DNA]</scope>
</reference>
<accession>A0AAV4SSN4</accession>
<organism evidence="1 2">
    <name type="scientific">Caerostris extrusa</name>
    <name type="common">Bark spider</name>
    <name type="synonym">Caerostris bankana</name>
    <dbReference type="NCBI Taxonomy" id="172846"/>
    <lineage>
        <taxon>Eukaryota</taxon>
        <taxon>Metazoa</taxon>
        <taxon>Ecdysozoa</taxon>
        <taxon>Arthropoda</taxon>
        <taxon>Chelicerata</taxon>
        <taxon>Arachnida</taxon>
        <taxon>Araneae</taxon>
        <taxon>Araneomorphae</taxon>
        <taxon>Entelegynae</taxon>
        <taxon>Araneoidea</taxon>
        <taxon>Araneidae</taxon>
        <taxon>Caerostris</taxon>
    </lineage>
</organism>
<dbReference type="Proteomes" id="UP001054945">
    <property type="component" value="Unassembled WGS sequence"/>
</dbReference>
<gene>
    <name evidence="1" type="ORF">CEXT_446631</name>
</gene>
<proteinExistence type="predicted"/>
<sequence length="139" mass="16682">MDRSSQIDSNSLEIRCDVIARQIREWCNVYADLTERRELLLSDEINNLTYPLCRSKQEEIINFLRALVNNRKEIESLFRRTLELKALLMQHDNILVLKKLLLEELCLLHLMRNVDEAKFCVLQYDNILKRHEISLRLKR</sequence>
<evidence type="ECO:0000313" key="2">
    <source>
        <dbReference type="Proteomes" id="UP001054945"/>
    </source>
</evidence>
<dbReference type="AlphaFoldDB" id="A0AAV4SSN4"/>
<name>A0AAV4SSN4_CAEEX</name>
<protein>
    <submittedName>
        <fullName evidence="1">Uncharacterized protein</fullName>
    </submittedName>
</protein>